<feature type="modified residue" description="4-aspartylphosphate" evidence="4">
    <location>
        <position position="80"/>
    </location>
</feature>
<reference evidence="6" key="1">
    <citation type="journal article" date="2023" name="Nat. Microbiol.">
        <title>Enrichment and characterization of a nitric oxide-reducing microbial community in a continuous bioreactor.</title>
        <authorList>
            <person name="Garrido-Amador P."/>
            <person name="Stortenbeker N."/>
            <person name="Wessels H.J.C.T."/>
            <person name="Speth D.R."/>
            <person name="Garcia-Heredia I."/>
            <person name="Kartal B."/>
        </authorList>
    </citation>
    <scope>NUCLEOTIDE SEQUENCE</scope>
    <source>
        <strain evidence="6">MAG1</strain>
    </source>
</reference>
<feature type="domain" description="Response regulatory" evidence="5">
    <location>
        <begin position="31"/>
        <end position="146"/>
    </location>
</feature>
<dbReference type="AlphaFoldDB" id="A0AA49FKW1"/>
<dbReference type="Gene3D" id="3.30.300.160">
    <property type="entry name" value="Type II secretion system, protein E, N-terminal domain"/>
    <property type="match status" value="1"/>
</dbReference>
<dbReference type="SMART" id="SM00448">
    <property type="entry name" value="REC"/>
    <property type="match status" value="1"/>
</dbReference>
<evidence type="ECO:0000256" key="1">
    <source>
        <dbReference type="ARBA" id="ARBA00006611"/>
    </source>
</evidence>
<dbReference type="InterPro" id="IPR001789">
    <property type="entry name" value="Sig_transdc_resp-reg_receiver"/>
</dbReference>
<dbReference type="InterPro" id="IPR037257">
    <property type="entry name" value="T2SS_E_N_sf"/>
</dbReference>
<keyword evidence="3" id="KW-0067">ATP-binding</keyword>
<dbReference type="CDD" id="cd01129">
    <property type="entry name" value="PulE-GspE-like"/>
    <property type="match status" value="1"/>
</dbReference>
<evidence type="ECO:0000313" key="6">
    <source>
        <dbReference type="EMBL" id="WIM05751.1"/>
    </source>
</evidence>
<evidence type="ECO:0000256" key="4">
    <source>
        <dbReference type="PROSITE-ProRule" id="PRU00169"/>
    </source>
</evidence>
<dbReference type="InterPro" id="IPR027417">
    <property type="entry name" value="P-loop_NTPase"/>
</dbReference>
<dbReference type="InterPro" id="IPR011006">
    <property type="entry name" value="CheY-like_superfamily"/>
</dbReference>
<gene>
    <name evidence="6" type="ORF">OHM77_00250</name>
</gene>
<evidence type="ECO:0000256" key="3">
    <source>
        <dbReference type="ARBA" id="ARBA00022840"/>
    </source>
</evidence>
<evidence type="ECO:0000259" key="5">
    <source>
        <dbReference type="PROSITE" id="PS50110"/>
    </source>
</evidence>
<dbReference type="PROSITE" id="PS50110">
    <property type="entry name" value="RESPONSE_REGULATORY"/>
    <property type="match status" value="1"/>
</dbReference>
<dbReference type="PANTHER" id="PTHR30258">
    <property type="entry name" value="TYPE II SECRETION SYSTEM PROTEIN GSPE-RELATED"/>
    <property type="match status" value="1"/>
</dbReference>
<dbReference type="Pfam" id="PF00437">
    <property type="entry name" value="T2SSE"/>
    <property type="match status" value="1"/>
</dbReference>
<keyword evidence="4" id="KW-0597">Phosphoprotein</keyword>
<dbReference type="Gene3D" id="3.40.50.2300">
    <property type="match status" value="1"/>
</dbReference>
<evidence type="ECO:0000256" key="2">
    <source>
        <dbReference type="ARBA" id="ARBA00022741"/>
    </source>
</evidence>
<sequence>MNDFSSLFTGQASAASSVAAGAADAAPVRYRLLIVDDELGVLKALTRAFRQENYEVVTAGDGAEGLRRLGEATTHLVISDYMMPVMNGAQFLRAVKERSSDTIRIMLTGHADTGAVMGAINEGAVYKFILKPWDDDDLRVTVALALEQFELVRKNRALKQENEKKGKEISALSRLAATNRSQLGIVLHKKNLLTSTQLQELVRLQEQRKEPLVKLLLEKEWVSERAIRNVLRKDMLIEEVQLPEFHVDAALAELIPRSFCERQLVVPLKLEGRRLMLAMADPLDAGLIDDVRFTAGLELIVVTADVAAIHAKLAELYGEEVDFRELETLVASPDPYEGIEIVLEDDDAASLEDLLRGTEEPPAIRLANAIIIEAIRLGASDIHIQPRTKSVVVRLRIDGVLVDKIHIPHQLHQSLVSRLKIMSELDISERRRPQDGRITVKTPLRIVDLRVSTLPTINGEKVVMRILDRNSAVLNLTALGFAEVDLPKIANMVAKPQGIILATGPTGSGKTSTLYSLLQHDASPDKNYITIEDPVEYYLDMAGQVLVREKIGLTFPLVLRAILRQDPDVVLLGEIRDYETAEVAFHAALTGHQVFSTLHTNSAVATIARLFDLGLKPYVVAAALEGIIAQRLVRRICPHCREEAPMDEKLRQRLGFAFARPDLRTFKGKGCPRCNGSGYSRRVGLYEVLTLDDVLRDRIGGGASMLDISRVARQQGLRVLAQDAADKVHAGETTLEEVLRVIGPQSMGE</sequence>
<dbReference type="Pfam" id="PF00072">
    <property type="entry name" value="Response_reg"/>
    <property type="match status" value="1"/>
</dbReference>
<dbReference type="PANTHER" id="PTHR30258:SF1">
    <property type="entry name" value="PROTEIN TRANSPORT PROTEIN HOFB HOMOLOG"/>
    <property type="match status" value="1"/>
</dbReference>
<dbReference type="SUPFAM" id="SSF52172">
    <property type="entry name" value="CheY-like"/>
    <property type="match status" value="1"/>
</dbReference>
<proteinExistence type="inferred from homology"/>
<dbReference type="KEGG" id="npv:OHM77_00250"/>
<dbReference type="CDD" id="cd17569">
    <property type="entry name" value="REC_HupR-like"/>
    <property type="match status" value="1"/>
</dbReference>
<dbReference type="SUPFAM" id="SSF160246">
    <property type="entry name" value="EspE N-terminal domain-like"/>
    <property type="match status" value="1"/>
</dbReference>
<organism evidence="6">
    <name type="scientific">Candidatus Nitricoxidivorans perseverans</name>
    <dbReference type="NCBI Taxonomy" id="2975601"/>
    <lineage>
        <taxon>Bacteria</taxon>
        <taxon>Pseudomonadati</taxon>
        <taxon>Pseudomonadota</taxon>
        <taxon>Betaproteobacteria</taxon>
        <taxon>Nitrosomonadales</taxon>
        <taxon>Sterolibacteriaceae</taxon>
        <taxon>Candidatus Nitricoxidivorans</taxon>
    </lineage>
</organism>
<dbReference type="EMBL" id="CP107246">
    <property type="protein sequence ID" value="WIM05751.1"/>
    <property type="molecule type" value="Genomic_DNA"/>
</dbReference>
<dbReference type="SUPFAM" id="SSF52540">
    <property type="entry name" value="P-loop containing nucleoside triphosphate hydrolases"/>
    <property type="match status" value="1"/>
</dbReference>
<dbReference type="InterPro" id="IPR007831">
    <property type="entry name" value="T2SS_GspE_N"/>
</dbReference>
<dbReference type="Proteomes" id="UP001234916">
    <property type="component" value="Chromosome"/>
</dbReference>
<dbReference type="InterPro" id="IPR001482">
    <property type="entry name" value="T2SS/T4SS_dom"/>
</dbReference>
<comment type="similarity">
    <text evidence="1">Belongs to the GSP E family.</text>
</comment>
<dbReference type="GO" id="GO:0005524">
    <property type="term" value="F:ATP binding"/>
    <property type="evidence" value="ECO:0007669"/>
    <property type="project" value="UniProtKB-KW"/>
</dbReference>
<accession>A0AA49FKW1</accession>
<protein>
    <submittedName>
        <fullName evidence="6">ATPase, T2SS/T4P/T4SS family</fullName>
    </submittedName>
</protein>
<dbReference type="Gene3D" id="3.40.50.300">
    <property type="entry name" value="P-loop containing nucleotide triphosphate hydrolases"/>
    <property type="match status" value="1"/>
</dbReference>
<dbReference type="GO" id="GO:0016887">
    <property type="term" value="F:ATP hydrolysis activity"/>
    <property type="evidence" value="ECO:0007669"/>
    <property type="project" value="TreeGrafter"/>
</dbReference>
<dbReference type="GO" id="GO:0005886">
    <property type="term" value="C:plasma membrane"/>
    <property type="evidence" value="ECO:0007669"/>
    <property type="project" value="TreeGrafter"/>
</dbReference>
<name>A0AA49FKW1_9PROT</name>
<dbReference type="Pfam" id="PF05157">
    <property type="entry name" value="MshEN"/>
    <property type="match status" value="1"/>
</dbReference>
<dbReference type="GO" id="GO:0000160">
    <property type="term" value="P:phosphorelay signal transduction system"/>
    <property type="evidence" value="ECO:0007669"/>
    <property type="project" value="InterPro"/>
</dbReference>
<dbReference type="Gene3D" id="3.30.450.90">
    <property type="match status" value="1"/>
</dbReference>
<keyword evidence="2" id="KW-0547">Nucleotide-binding</keyword>
<dbReference type="PROSITE" id="PS00662">
    <property type="entry name" value="T2SP_E"/>
    <property type="match status" value="1"/>
</dbReference>